<keyword evidence="2" id="KW-1185">Reference proteome</keyword>
<comment type="caution">
    <text evidence="1">The sequence shown here is derived from an EMBL/GenBank/DDBJ whole genome shotgun (WGS) entry which is preliminary data.</text>
</comment>
<accession>A0ACB8XHJ7</accession>
<reference evidence="1 2" key="2">
    <citation type="journal article" date="2022" name="Mol. Ecol. Resour.">
        <title>The genomes of chicory, endive, great burdock and yacon provide insights into Asteraceae paleo-polyploidization history and plant inulin production.</title>
        <authorList>
            <person name="Fan W."/>
            <person name="Wang S."/>
            <person name="Wang H."/>
            <person name="Wang A."/>
            <person name="Jiang F."/>
            <person name="Liu H."/>
            <person name="Zhao H."/>
            <person name="Xu D."/>
            <person name="Zhang Y."/>
        </authorList>
    </citation>
    <scope>NUCLEOTIDE SEQUENCE [LARGE SCALE GENOMIC DNA]</scope>
    <source>
        <strain evidence="2">cv. Niubang</strain>
    </source>
</reference>
<protein>
    <submittedName>
        <fullName evidence="1">Uncharacterized protein</fullName>
    </submittedName>
</protein>
<evidence type="ECO:0000313" key="2">
    <source>
        <dbReference type="Proteomes" id="UP001055879"/>
    </source>
</evidence>
<organism evidence="1 2">
    <name type="scientific">Arctium lappa</name>
    <name type="common">Greater burdock</name>
    <name type="synonym">Lappa major</name>
    <dbReference type="NCBI Taxonomy" id="4217"/>
    <lineage>
        <taxon>Eukaryota</taxon>
        <taxon>Viridiplantae</taxon>
        <taxon>Streptophyta</taxon>
        <taxon>Embryophyta</taxon>
        <taxon>Tracheophyta</taxon>
        <taxon>Spermatophyta</taxon>
        <taxon>Magnoliopsida</taxon>
        <taxon>eudicotyledons</taxon>
        <taxon>Gunneridae</taxon>
        <taxon>Pentapetalae</taxon>
        <taxon>asterids</taxon>
        <taxon>campanulids</taxon>
        <taxon>Asterales</taxon>
        <taxon>Asteraceae</taxon>
        <taxon>Carduoideae</taxon>
        <taxon>Cardueae</taxon>
        <taxon>Arctiinae</taxon>
        <taxon>Arctium</taxon>
    </lineage>
</organism>
<sequence>MRNLSNDHQKICFTLFDRHSNRSNKTEASNKHFFPPLKKQMKELESKKLYNTDTTVDYYCLRRDRTPSIDRTTLRGICSRCLRHLDSGGSRCRRGNHERRSRARISESRMGFGSGRGAEEVAASGGGSGDGQGGYRSGAYD</sequence>
<evidence type="ECO:0000313" key="1">
    <source>
        <dbReference type="EMBL" id="KAI3665814.1"/>
    </source>
</evidence>
<gene>
    <name evidence="1" type="ORF">L6452_44449</name>
</gene>
<dbReference type="Proteomes" id="UP001055879">
    <property type="component" value="Linkage Group LG18"/>
</dbReference>
<reference evidence="2" key="1">
    <citation type="journal article" date="2022" name="Mol. Ecol. Resour.">
        <title>The genomes of chicory, endive, great burdock and yacon provide insights into Asteraceae palaeo-polyploidization history and plant inulin production.</title>
        <authorList>
            <person name="Fan W."/>
            <person name="Wang S."/>
            <person name="Wang H."/>
            <person name="Wang A."/>
            <person name="Jiang F."/>
            <person name="Liu H."/>
            <person name="Zhao H."/>
            <person name="Xu D."/>
            <person name="Zhang Y."/>
        </authorList>
    </citation>
    <scope>NUCLEOTIDE SEQUENCE [LARGE SCALE GENOMIC DNA]</scope>
    <source>
        <strain evidence="2">cv. Niubang</strain>
    </source>
</reference>
<name>A0ACB8XHJ7_ARCLA</name>
<proteinExistence type="predicted"/>
<dbReference type="EMBL" id="CM042064">
    <property type="protein sequence ID" value="KAI3665814.1"/>
    <property type="molecule type" value="Genomic_DNA"/>
</dbReference>